<protein>
    <recommendedName>
        <fullName evidence="3">ACT domain-containing protein</fullName>
    </recommendedName>
</protein>
<name>A0A176TE39_9FLAO</name>
<comment type="caution">
    <text evidence="1">The sequence shown here is derived from an EMBL/GenBank/DDBJ whole genome shotgun (WGS) entry which is preliminary data.</text>
</comment>
<dbReference type="Proteomes" id="UP000076923">
    <property type="component" value="Unassembled WGS sequence"/>
</dbReference>
<organism evidence="1 2">
    <name type="scientific">Polaribacter atrinae</name>
    <dbReference type="NCBI Taxonomy" id="1333662"/>
    <lineage>
        <taxon>Bacteria</taxon>
        <taxon>Pseudomonadati</taxon>
        <taxon>Bacteroidota</taxon>
        <taxon>Flavobacteriia</taxon>
        <taxon>Flavobacteriales</taxon>
        <taxon>Flavobacteriaceae</taxon>
    </lineage>
</organism>
<reference evidence="1 2" key="1">
    <citation type="submission" date="2016-02" db="EMBL/GenBank/DDBJ databases">
        <title>Draft genome sequence of Polaribacter atrinae KACC17473.</title>
        <authorList>
            <person name="Shin S.-K."/>
            <person name="Yi H."/>
        </authorList>
    </citation>
    <scope>NUCLEOTIDE SEQUENCE [LARGE SCALE GENOMIC DNA]</scope>
    <source>
        <strain evidence="1 2">KACC 17473</strain>
    </source>
</reference>
<proteinExistence type="predicted"/>
<evidence type="ECO:0000313" key="1">
    <source>
        <dbReference type="EMBL" id="OAD46188.1"/>
    </source>
</evidence>
<dbReference type="AlphaFoldDB" id="A0A176TE39"/>
<sequence>MLAFRTEIRNSPKEQTLKIYLSDTSLDIGLKNLLENINGVRNVEVQESISRNRVEENVTVFAKDDISMNILKKEVDAFLEIYFEEVNG</sequence>
<dbReference type="STRING" id="1333662.LPB303_03115"/>
<dbReference type="RefSeq" id="WP_068448023.1">
    <property type="nucleotide sequence ID" value="NZ_CANKUV010000003.1"/>
</dbReference>
<dbReference type="EMBL" id="LVWE01000004">
    <property type="protein sequence ID" value="OAD46188.1"/>
    <property type="molecule type" value="Genomic_DNA"/>
</dbReference>
<accession>A0A176TE39</accession>
<gene>
    <name evidence="1" type="ORF">LPB303_03115</name>
</gene>
<evidence type="ECO:0000313" key="2">
    <source>
        <dbReference type="Proteomes" id="UP000076923"/>
    </source>
</evidence>
<keyword evidence="2" id="KW-1185">Reference proteome</keyword>
<evidence type="ECO:0008006" key="3">
    <source>
        <dbReference type="Google" id="ProtNLM"/>
    </source>
</evidence>
<dbReference type="OrthoDB" id="1448755at2"/>